<keyword evidence="3" id="KW-1283">Bacterial microcompartment</keyword>
<keyword evidence="5" id="KW-1185">Reference proteome</keyword>
<dbReference type="STRING" id="1122184.SAMN02745176_01992"/>
<dbReference type="InterPro" id="IPR036677">
    <property type="entry name" value="EutN_CcmL_sf"/>
</dbReference>
<sequence length="93" mass="9919">MIMAKVIGNVWATRKEESLNGLKFLVVKPLDYGRESDAPTFIAADVVGAGVGETVLVTKGSSARKVLDKDEAPIDAAIIGIIDMVEVEKAYLV</sequence>
<dbReference type="AlphaFoldDB" id="A0A1M6FJA3"/>
<keyword evidence="2" id="KW-1282">Carboxysome</keyword>
<reference evidence="4 5" key="1">
    <citation type="submission" date="2016-11" db="EMBL/GenBank/DDBJ databases">
        <authorList>
            <person name="Jaros S."/>
            <person name="Januszkiewicz K."/>
            <person name="Wedrychowicz H."/>
        </authorList>
    </citation>
    <scope>NUCLEOTIDE SEQUENCE [LARGE SCALE GENOMIC DNA]</scope>
    <source>
        <strain evidence="4 5">DSM 19022</strain>
    </source>
</reference>
<evidence type="ECO:0000313" key="4">
    <source>
        <dbReference type="EMBL" id="SHI97723.1"/>
    </source>
</evidence>
<dbReference type="GO" id="GO:0031470">
    <property type="term" value="C:carboxysome"/>
    <property type="evidence" value="ECO:0007669"/>
    <property type="project" value="UniProtKB-SubCell"/>
</dbReference>
<comment type="subcellular location">
    <subcellularLocation>
        <location evidence="1">Carboxysome</location>
    </subcellularLocation>
</comment>
<dbReference type="OrthoDB" id="196195at2"/>
<evidence type="ECO:0000256" key="2">
    <source>
        <dbReference type="ARBA" id="ARBA00023669"/>
    </source>
</evidence>
<evidence type="ECO:0000256" key="3">
    <source>
        <dbReference type="ARBA" id="ARBA00024446"/>
    </source>
</evidence>
<dbReference type="InterPro" id="IPR004992">
    <property type="entry name" value="EutN_CcmL"/>
</dbReference>
<dbReference type="RefSeq" id="WP_073026054.1">
    <property type="nucleotide sequence ID" value="NZ_FQZS01000012.1"/>
</dbReference>
<dbReference type="SUPFAM" id="SSF159133">
    <property type="entry name" value="EutN/CcmL-like"/>
    <property type="match status" value="1"/>
</dbReference>
<dbReference type="Gene3D" id="2.40.50.220">
    <property type="entry name" value="EutN/Ccml"/>
    <property type="match status" value="1"/>
</dbReference>
<gene>
    <name evidence="4" type="ORF">SAMN02745176_01992</name>
</gene>
<dbReference type="PANTHER" id="PTHR36539">
    <property type="entry name" value="ETHANOLAMINE UTILIZATION PROTEIN EUTN"/>
    <property type="match status" value="1"/>
</dbReference>
<dbReference type="PROSITE" id="PS51932">
    <property type="entry name" value="BMV"/>
    <property type="match status" value="1"/>
</dbReference>
<organism evidence="4 5">
    <name type="scientific">Lutispora thermophila DSM 19022</name>
    <dbReference type="NCBI Taxonomy" id="1122184"/>
    <lineage>
        <taxon>Bacteria</taxon>
        <taxon>Bacillati</taxon>
        <taxon>Bacillota</taxon>
        <taxon>Clostridia</taxon>
        <taxon>Lutisporales</taxon>
        <taxon>Lutisporaceae</taxon>
        <taxon>Lutispora</taxon>
    </lineage>
</organism>
<protein>
    <submittedName>
        <fullName evidence="4">Ethanolamine utilization protein EutN</fullName>
    </submittedName>
</protein>
<dbReference type="Pfam" id="PF03319">
    <property type="entry name" value="EutN_CcmL"/>
    <property type="match status" value="1"/>
</dbReference>
<dbReference type="Proteomes" id="UP000184442">
    <property type="component" value="Unassembled WGS sequence"/>
</dbReference>
<evidence type="ECO:0000256" key="1">
    <source>
        <dbReference type="ARBA" id="ARBA00023587"/>
    </source>
</evidence>
<accession>A0A1M6FJA3</accession>
<dbReference type="EMBL" id="FQZS01000012">
    <property type="protein sequence ID" value="SHI97723.1"/>
    <property type="molecule type" value="Genomic_DNA"/>
</dbReference>
<proteinExistence type="predicted"/>
<dbReference type="CDD" id="cd01614">
    <property type="entry name" value="EutN_CcmL"/>
    <property type="match status" value="1"/>
</dbReference>
<name>A0A1M6FJA3_9FIRM</name>
<evidence type="ECO:0000313" key="5">
    <source>
        <dbReference type="Proteomes" id="UP000184442"/>
    </source>
</evidence>